<dbReference type="Gene3D" id="3.60.10.10">
    <property type="entry name" value="Endonuclease/exonuclease/phosphatase"/>
    <property type="match status" value="1"/>
</dbReference>
<evidence type="ECO:0000259" key="1">
    <source>
        <dbReference type="Pfam" id="PF03372"/>
    </source>
</evidence>
<dbReference type="PANTHER" id="PTHR23227">
    <property type="entry name" value="BUCENTAUR RELATED"/>
    <property type="match status" value="1"/>
</dbReference>
<organism evidence="2 3">
    <name type="scientific">Stichopus japonicus</name>
    <name type="common">Sea cucumber</name>
    <dbReference type="NCBI Taxonomy" id="307972"/>
    <lineage>
        <taxon>Eukaryota</taxon>
        <taxon>Metazoa</taxon>
        <taxon>Echinodermata</taxon>
        <taxon>Eleutherozoa</taxon>
        <taxon>Echinozoa</taxon>
        <taxon>Holothuroidea</taxon>
        <taxon>Aspidochirotacea</taxon>
        <taxon>Aspidochirotida</taxon>
        <taxon>Stichopodidae</taxon>
        <taxon>Apostichopus</taxon>
    </lineage>
</organism>
<gene>
    <name evidence="2" type="ORF">BSL78_26877</name>
</gene>
<accession>A0A2G8JKN5</accession>
<dbReference type="OrthoDB" id="10030815at2759"/>
<sequence>MDWHGHFQSNGCKVFFSGHERIKRNGVALICNKTTAASVLGYNPVNDRMISIRLDGHPVKTTNIQVYASTSAASDEDTQNFYGRLQDLVDSVPRGDALVIMGDWNAKVREEAVAGISGRHGLGERNEAGERMLDFCEANRLVISNTLFQQPTRRLYTWTSPDGQYRNQIDYILVRKRWQSAVKSANTLPGAYCGTDHELLVAIIHIKLRKVKKQDRVYKYSLNDIPERYNIEVKNSFGELDLSEREPDELWQEARKDKEYHLNIVCSEIEADNQRGRTRDVFKKIRDITGEFKLRVGSLKRNAGEGIYEDEAPIIEEEVRKAVKSLANGKSPGSDELPIELFKEVGDEGVTVLTVICQRIWCTGVWPKRWKESIYMPIPRKGDPRICSNNRTIALISHASKVMLKVIQHRLEGYMERNERKAMETMESNKVQAENI</sequence>
<proteinExistence type="predicted"/>
<dbReference type="EMBL" id="MRZV01001703">
    <property type="protein sequence ID" value="PIK36297.1"/>
    <property type="molecule type" value="Genomic_DNA"/>
</dbReference>
<keyword evidence="2" id="KW-0378">Hydrolase</keyword>
<dbReference type="AlphaFoldDB" id="A0A2G8JKN5"/>
<keyword evidence="2" id="KW-0269">Exonuclease</keyword>
<dbReference type="Proteomes" id="UP000230750">
    <property type="component" value="Unassembled WGS sequence"/>
</dbReference>
<evidence type="ECO:0000313" key="3">
    <source>
        <dbReference type="Proteomes" id="UP000230750"/>
    </source>
</evidence>
<dbReference type="GO" id="GO:0004527">
    <property type="term" value="F:exonuclease activity"/>
    <property type="evidence" value="ECO:0007669"/>
    <property type="project" value="UniProtKB-KW"/>
</dbReference>
<dbReference type="PANTHER" id="PTHR23227:SF85">
    <property type="entry name" value="CRANIOFACIAL DEVELOPMENT PROTEIN 2"/>
    <property type="match status" value="1"/>
</dbReference>
<feature type="domain" description="Endonuclease/exonuclease/phosphatase" evidence="1">
    <location>
        <begin position="15"/>
        <end position="197"/>
    </location>
</feature>
<dbReference type="CDD" id="cd09076">
    <property type="entry name" value="L1-EN"/>
    <property type="match status" value="1"/>
</dbReference>
<dbReference type="InterPro" id="IPR005135">
    <property type="entry name" value="Endo/exonuclease/phosphatase"/>
</dbReference>
<protein>
    <submittedName>
        <fullName evidence="2">Endonuclease/exonuclease/phosphatase family protein</fullName>
    </submittedName>
</protein>
<dbReference type="InterPro" id="IPR027124">
    <property type="entry name" value="Swc5/CFDP1/2"/>
</dbReference>
<reference evidence="2 3" key="1">
    <citation type="journal article" date="2017" name="PLoS Biol.">
        <title>The sea cucumber genome provides insights into morphological evolution and visceral regeneration.</title>
        <authorList>
            <person name="Zhang X."/>
            <person name="Sun L."/>
            <person name="Yuan J."/>
            <person name="Sun Y."/>
            <person name="Gao Y."/>
            <person name="Zhang L."/>
            <person name="Li S."/>
            <person name="Dai H."/>
            <person name="Hamel J.F."/>
            <person name="Liu C."/>
            <person name="Yu Y."/>
            <person name="Liu S."/>
            <person name="Lin W."/>
            <person name="Guo K."/>
            <person name="Jin S."/>
            <person name="Xu P."/>
            <person name="Storey K.B."/>
            <person name="Huan P."/>
            <person name="Zhang T."/>
            <person name="Zhou Y."/>
            <person name="Zhang J."/>
            <person name="Lin C."/>
            <person name="Li X."/>
            <person name="Xing L."/>
            <person name="Huo D."/>
            <person name="Sun M."/>
            <person name="Wang L."/>
            <person name="Mercier A."/>
            <person name="Li F."/>
            <person name="Yang H."/>
            <person name="Xiang J."/>
        </authorList>
    </citation>
    <scope>NUCLEOTIDE SEQUENCE [LARGE SCALE GENOMIC DNA]</scope>
    <source>
        <strain evidence="2">Shaxun</strain>
        <tissue evidence="2">Muscle</tissue>
    </source>
</reference>
<keyword evidence="3" id="KW-1185">Reference proteome</keyword>
<dbReference type="Pfam" id="PF03372">
    <property type="entry name" value="Exo_endo_phos"/>
    <property type="match status" value="1"/>
</dbReference>
<dbReference type="InterPro" id="IPR036691">
    <property type="entry name" value="Endo/exonu/phosph_ase_sf"/>
</dbReference>
<evidence type="ECO:0000313" key="2">
    <source>
        <dbReference type="EMBL" id="PIK36297.1"/>
    </source>
</evidence>
<name>A0A2G8JKN5_STIJA</name>
<keyword evidence="2" id="KW-0540">Nuclease</keyword>
<keyword evidence="2" id="KW-0255">Endonuclease</keyword>
<dbReference type="STRING" id="307972.A0A2G8JKN5"/>
<comment type="caution">
    <text evidence="2">The sequence shown here is derived from an EMBL/GenBank/DDBJ whole genome shotgun (WGS) entry which is preliminary data.</text>
</comment>
<dbReference type="GO" id="GO:0004519">
    <property type="term" value="F:endonuclease activity"/>
    <property type="evidence" value="ECO:0007669"/>
    <property type="project" value="UniProtKB-KW"/>
</dbReference>
<dbReference type="SUPFAM" id="SSF56219">
    <property type="entry name" value="DNase I-like"/>
    <property type="match status" value="1"/>
</dbReference>